<dbReference type="EMBL" id="BAAAZP010000144">
    <property type="protein sequence ID" value="GAA3694729.1"/>
    <property type="molecule type" value="Genomic_DNA"/>
</dbReference>
<proteinExistence type="predicted"/>
<protein>
    <submittedName>
        <fullName evidence="2">Metabolite traffic protein EboE</fullName>
    </submittedName>
</protein>
<reference evidence="3" key="1">
    <citation type="journal article" date="2019" name="Int. J. Syst. Evol. Microbiol.">
        <title>The Global Catalogue of Microorganisms (GCM) 10K type strain sequencing project: providing services to taxonomists for standard genome sequencing and annotation.</title>
        <authorList>
            <consortium name="The Broad Institute Genomics Platform"/>
            <consortium name="The Broad Institute Genome Sequencing Center for Infectious Disease"/>
            <person name="Wu L."/>
            <person name="Ma J."/>
        </authorList>
    </citation>
    <scope>NUCLEOTIDE SEQUENCE [LARGE SCALE GENOMIC DNA]</scope>
    <source>
        <strain evidence="3">JCM 16904</strain>
    </source>
</reference>
<comment type="caution">
    <text evidence="2">The sequence shown here is derived from an EMBL/GenBank/DDBJ whole genome shotgun (WGS) entry which is preliminary data.</text>
</comment>
<evidence type="ECO:0000313" key="3">
    <source>
        <dbReference type="Proteomes" id="UP001500902"/>
    </source>
</evidence>
<dbReference type="Gene3D" id="3.20.20.150">
    <property type="entry name" value="Divalent-metal-dependent TIM barrel enzymes"/>
    <property type="match status" value="1"/>
</dbReference>
<evidence type="ECO:0000259" key="1">
    <source>
        <dbReference type="Pfam" id="PF01261"/>
    </source>
</evidence>
<dbReference type="Pfam" id="PF01261">
    <property type="entry name" value="AP_endonuc_2"/>
    <property type="match status" value="1"/>
</dbReference>
<name>A0ABP7CQI3_9ACTN</name>
<dbReference type="Proteomes" id="UP001500902">
    <property type="component" value="Unassembled WGS sequence"/>
</dbReference>
<dbReference type="NCBIfam" id="NF035939">
    <property type="entry name" value="TIM_EboE"/>
    <property type="match status" value="1"/>
</dbReference>
<organism evidence="2 3">
    <name type="scientific">Nonomuraea antimicrobica</name>
    <dbReference type="NCBI Taxonomy" id="561173"/>
    <lineage>
        <taxon>Bacteria</taxon>
        <taxon>Bacillati</taxon>
        <taxon>Actinomycetota</taxon>
        <taxon>Actinomycetes</taxon>
        <taxon>Streptosporangiales</taxon>
        <taxon>Streptosporangiaceae</taxon>
        <taxon>Nonomuraea</taxon>
    </lineage>
</organism>
<feature type="domain" description="Xylose isomerase-like TIM barrel" evidence="1">
    <location>
        <begin position="61"/>
        <end position="244"/>
    </location>
</feature>
<dbReference type="SUPFAM" id="SSF51658">
    <property type="entry name" value="Xylose isomerase-like"/>
    <property type="match status" value="1"/>
</dbReference>
<gene>
    <name evidence="2" type="primary">eboE_1</name>
    <name evidence="2" type="ORF">GCM10022224_070390</name>
</gene>
<dbReference type="InterPro" id="IPR013022">
    <property type="entry name" value="Xyl_isomerase-like_TIM-brl"/>
</dbReference>
<accession>A0ABP7CQI3</accession>
<sequence length="375" mass="40270">MRLTHPSGTTLHLGYCTNVHPAEDLDGIIAQLDAYAVPIRDRLGTDVLGLGLWLAAPVAAALAADPAPRGRLRRELDARGLEVVTLNGFPYSSFQDPVVKHAVYRPDWTTPERLAYTLDLARVLAGLLPGDAARGSVSTLPLAWREPWDTAMADLAARHLDRLAEGLAEIESATGRTVRVGFEPEPGCVVETTEQAVAHLSRVDTDRLGVCLDLAHLACAWEQPAGALKALRAAGLPVVKVQLSAALETATPPALREYAEPRFLHQTRTAAGQAADDLGEALERDLPAPWRVHYHVPLHATPAPPLATTVPVLREALKELAGGPEPLCDHYDVETYTWGVLPAALRPRTPGQLAEGIAGELDFARTELRDLGVTA</sequence>
<dbReference type="InterPro" id="IPR050312">
    <property type="entry name" value="IolE/XylAMocC-like"/>
</dbReference>
<dbReference type="PANTHER" id="PTHR12110">
    <property type="entry name" value="HYDROXYPYRUVATE ISOMERASE"/>
    <property type="match status" value="1"/>
</dbReference>
<dbReference type="InterPro" id="IPR036237">
    <property type="entry name" value="Xyl_isomerase-like_sf"/>
</dbReference>
<dbReference type="RefSeq" id="WP_344887842.1">
    <property type="nucleotide sequence ID" value="NZ_BAAAZP010000144.1"/>
</dbReference>
<keyword evidence="3" id="KW-1185">Reference proteome</keyword>
<evidence type="ECO:0000313" key="2">
    <source>
        <dbReference type="EMBL" id="GAA3694729.1"/>
    </source>
</evidence>